<reference evidence="1 2" key="1">
    <citation type="journal article" date="2014" name="Genome Announc.">
        <title>Draft Genome Sequence of Geobacillus thermopakistaniensis Strain MAS1.</title>
        <authorList>
            <person name="Siddiqui M.A."/>
            <person name="Rashid N."/>
            <person name="Ayyampalayam S."/>
            <person name="Whitman W.B."/>
        </authorList>
    </citation>
    <scope>NUCLEOTIDE SEQUENCE [LARGE SCALE GENOMIC DNA]</scope>
    <source>
        <strain evidence="1 2">MAS1</strain>
    </source>
</reference>
<gene>
    <name evidence="1" type="ORF">T260_01640</name>
</gene>
<dbReference type="Proteomes" id="UP000018339">
    <property type="component" value="Unassembled WGS sequence"/>
</dbReference>
<keyword evidence="2" id="KW-1185">Reference proteome</keyword>
<evidence type="ECO:0000313" key="1">
    <source>
        <dbReference type="EMBL" id="ESU73630.1"/>
    </source>
</evidence>
<evidence type="ECO:0000313" key="2">
    <source>
        <dbReference type="Proteomes" id="UP000018339"/>
    </source>
</evidence>
<comment type="caution">
    <text evidence="1">The sequence shown here is derived from an EMBL/GenBank/DDBJ whole genome shotgun (WGS) entry which is preliminary data.</text>
</comment>
<dbReference type="EMBL" id="AYSF01000020">
    <property type="protein sequence ID" value="ESU73630.1"/>
    <property type="molecule type" value="Genomic_DNA"/>
</dbReference>
<feature type="non-terminal residue" evidence="1">
    <location>
        <position position="1"/>
    </location>
</feature>
<proteinExistence type="predicted"/>
<dbReference type="AlphaFoldDB" id="A0A7U9P7P8"/>
<accession>A0A7U9P7P8</accession>
<sequence>WLSKPNVLHPQGCLHPEGEGYLAEESQALELDISRYSKQNALLFRSVLKE</sequence>
<organism evidence="1 2">
    <name type="scientific">Geobacillus thermopakistaniensis (strain MAS1)</name>
    <dbReference type="NCBI Taxonomy" id="1408282"/>
    <lineage>
        <taxon>Bacteria</taxon>
        <taxon>Bacillati</taxon>
        <taxon>Bacillota</taxon>
        <taxon>Bacilli</taxon>
        <taxon>Bacillales</taxon>
        <taxon>Anoxybacillaceae</taxon>
        <taxon>Geobacillus</taxon>
    </lineage>
</organism>
<name>A0A7U9P7P8_GEOTM</name>
<protein>
    <submittedName>
        <fullName evidence="1">Uncharacterized protein</fullName>
    </submittedName>
</protein>